<organism evidence="5 6">
    <name type="scientific">Caldimonas brevitalea</name>
    <dbReference type="NCBI Taxonomy" id="413882"/>
    <lineage>
        <taxon>Bacteria</taxon>
        <taxon>Pseudomonadati</taxon>
        <taxon>Pseudomonadota</taxon>
        <taxon>Betaproteobacteria</taxon>
        <taxon>Burkholderiales</taxon>
        <taxon>Sphaerotilaceae</taxon>
        <taxon>Caldimonas</taxon>
    </lineage>
</organism>
<dbReference type="OrthoDB" id="9815002at2"/>
<dbReference type="PATRIC" id="fig|413882.6.peg.2361"/>
<dbReference type="RefSeq" id="WP_083438221.1">
    <property type="nucleotide sequence ID" value="NZ_CP011371.1"/>
</dbReference>
<feature type="region of interest" description="Disordered" evidence="2">
    <location>
        <begin position="502"/>
        <end position="550"/>
    </location>
</feature>
<evidence type="ECO:0000256" key="1">
    <source>
        <dbReference type="ARBA" id="ARBA00007734"/>
    </source>
</evidence>
<keyword evidence="6" id="KW-1185">Reference proteome</keyword>
<accession>A0A0G3BQW4</accession>
<dbReference type="SUPFAM" id="SSF53955">
    <property type="entry name" value="Lysozyme-like"/>
    <property type="match status" value="1"/>
</dbReference>
<evidence type="ECO:0000259" key="4">
    <source>
        <dbReference type="PROSITE" id="PS51782"/>
    </source>
</evidence>
<feature type="chain" id="PRO_5005184000" evidence="3">
    <location>
        <begin position="21"/>
        <end position="550"/>
    </location>
</feature>
<dbReference type="PANTHER" id="PTHR37423:SF2">
    <property type="entry name" value="MEMBRANE-BOUND LYTIC MUREIN TRANSGLYCOSYLASE C"/>
    <property type="match status" value="1"/>
</dbReference>
<dbReference type="InterPro" id="IPR018392">
    <property type="entry name" value="LysM"/>
</dbReference>
<proteinExistence type="inferred from homology"/>
<feature type="compositionally biased region" description="Low complexity" evidence="2">
    <location>
        <begin position="502"/>
        <end position="538"/>
    </location>
</feature>
<dbReference type="PROSITE" id="PS00922">
    <property type="entry name" value="TRANSGLYCOSYLASE"/>
    <property type="match status" value="1"/>
</dbReference>
<dbReference type="InterPro" id="IPR008258">
    <property type="entry name" value="Transglycosylase_SLT_dom_1"/>
</dbReference>
<dbReference type="PROSITE" id="PS51257">
    <property type="entry name" value="PROKAR_LIPOPROTEIN"/>
    <property type="match status" value="1"/>
</dbReference>
<name>A0A0G3BQW4_9BURK</name>
<dbReference type="EMBL" id="CP011371">
    <property type="protein sequence ID" value="AKJ28945.1"/>
    <property type="molecule type" value="Genomic_DNA"/>
</dbReference>
<dbReference type="Pfam" id="PF01476">
    <property type="entry name" value="LysM"/>
    <property type="match status" value="1"/>
</dbReference>
<protein>
    <submittedName>
        <fullName evidence="5">Membrane-bound lytic murein transglycosylase D</fullName>
    </submittedName>
</protein>
<dbReference type="AlphaFoldDB" id="A0A0G3BQW4"/>
<feature type="domain" description="LysM" evidence="4">
    <location>
        <begin position="447"/>
        <end position="493"/>
    </location>
</feature>
<evidence type="ECO:0000256" key="2">
    <source>
        <dbReference type="SAM" id="MobiDB-lite"/>
    </source>
</evidence>
<comment type="similarity">
    <text evidence="1">Belongs to the transglycosylase Slt family.</text>
</comment>
<dbReference type="CDD" id="cd00118">
    <property type="entry name" value="LysM"/>
    <property type="match status" value="1"/>
</dbReference>
<dbReference type="InterPro" id="IPR000189">
    <property type="entry name" value="Transglyc_AS"/>
</dbReference>
<feature type="region of interest" description="Disordered" evidence="2">
    <location>
        <begin position="30"/>
        <end position="50"/>
    </location>
</feature>
<feature type="signal peptide" evidence="3">
    <location>
        <begin position="1"/>
        <end position="20"/>
    </location>
</feature>
<dbReference type="GO" id="GO:0000270">
    <property type="term" value="P:peptidoglycan metabolic process"/>
    <property type="evidence" value="ECO:0007669"/>
    <property type="project" value="InterPro"/>
</dbReference>
<dbReference type="Gene3D" id="1.10.530.10">
    <property type="match status" value="1"/>
</dbReference>
<dbReference type="CDD" id="cd16894">
    <property type="entry name" value="MltD-like"/>
    <property type="match status" value="1"/>
</dbReference>
<dbReference type="STRING" id="413882.AAW51_2254"/>
<dbReference type="GO" id="GO:0008933">
    <property type="term" value="F:peptidoglycan lytic transglycosylase activity"/>
    <property type="evidence" value="ECO:0007669"/>
    <property type="project" value="InterPro"/>
</dbReference>
<reference evidence="5 6" key="1">
    <citation type="submission" date="2015-05" db="EMBL/GenBank/DDBJ databases">
        <authorList>
            <person name="Tang B."/>
            <person name="Yu Y."/>
        </authorList>
    </citation>
    <scope>NUCLEOTIDE SEQUENCE [LARGE SCALE GENOMIC DNA]</scope>
    <source>
        <strain evidence="5 6">DSM 7029</strain>
    </source>
</reference>
<dbReference type="PANTHER" id="PTHR37423">
    <property type="entry name" value="SOLUBLE LYTIC MUREIN TRANSGLYCOSYLASE-RELATED"/>
    <property type="match status" value="1"/>
</dbReference>
<dbReference type="GO" id="GO:0016020">
    <property type="term" value="C:membrane"/>
    <property type="evidence" value="ECO:0007669"/>
    <property type="project" value="InterPro"/>
</dbReference>
<feature type="compositionally biased region" description="Basic residues" evidence="2">
    <location>
        <begin position="541"/>
        <end position="550"/>
    </location>
</feature>
<evidence type="ECO:0000256" key="3">
    <source>
        <dbReference type="SAM" id="SignalP"/>
    </source>
</evidence>
<dbReference type="InterPro" id="IPR023346">
    <property type="entry name" value="Lysozyme-like_dom_sf"/>
</dbReference>
<evidence type="ECO:0000313" key="6">
    <source>
        <dbReference type="Proteomes" id="UP000035352"/>
    </source>
</evidence>
<dbReference type="PROSITE" id="PS51782">
    <property type="entry name" value="LYSM"/>
    <property type="match status" value="1"/>
</dbReference>
<dbReference type="KEGG" id="pbh:AAW51_2254"/>
<sequence>MKHLLLRHGSILGLAAGLFATGCATGPISGPGAVSQSAPAPSNPAPAPVAKPSEAALNALAPAPQPASGDAAVIVPDADVGSSSTPTSAEPPAPDDIAVPDLWVRIRKGFAMPNLDNDLVHDRAQWYAARPDYLQRMTERASRYLFHIVEEVESRGMPTELALLPFIESAFNPQAMSVAKASGMWQFIPSTGRHFELRQNIFRDERRDVLASTRAALDYLAKLHGMFGDWHLALAAYNWGEGSVQRAIARNQKDGLPTDYASLRMPAETRYYVPKLQAIKNIIAKPADYNVTLASIENHPYFLTVAIQRDMDVDLAVRLAGLAKDEFRALNPQMNQPVILAAGTPQILLPYDNARKFIRNLADHKGPLASWTAWVVPKTMRPSVAAKQVGMTEKELRELNKIPPFMLIKGGSTLLVERHAVKHHRDVSAEVADNAVMALAPDVPPAKRTVVRAGSRDSVASIARRYRLDAAQVARWNHVSPSSRFKRGEQVVVYLTPKRGAATRTASTRTAAAKQTRAVAQKRPSAAAAKGRTAKANKSTGKSRVKVARN</sequence>
<evidence type="ECO:0000313" key="5">
    <source>
        <dbReference type="EMBL" id="AKJ28945.1"/>
    </source>
</evidence>
<dbReference type="Proteomes" id="UP000035352">
    <property type="component" value="Chromosome"/>
</dbReference>
<gene>
    <name evidence="5" type="primary">mltD</name>
    <name evidence="5" type="ORF">AAW51_2254</name>
</gene>
<dbReference type="Pfam" id="PF01464">
    <property type="entry name" value="SLT"/>
    <property type="match status" value="1"/>
</dbReference>
<keyword evidence="3" id="KW-0732">Signal</keyword>